<dbReference type="GO" id="GO:0043565">
    <property type="term" value="F:sequence-specific DNA binding"/>
    <property type="evidence" value="ECO:0007669"/>
    <property type="project" value="TreeGrafter"/>
</dbReference>
<dbReference type="PANTHER" id="PTHR36966">
    <property type="entry name" value="REP-ASSOCIATED TYROSINE TRANSPOSASE"/>
    <property type="match status" value="1"/>
</dbReference>
<sequence>MGYKYAVTDDSGIYFITTTVVNWIDVFTRKELAEVIIESLKYCQKEKGLIIHAWCLMPSHLHMIVSMQEGKNLPDLMRDFKKFTSRKITQSIREINESRDWLLNKFSFAAKIHAKSDEFKFWQDGYHPISLETNLFIEQKLDYIHRNPVEAGFVYEPEHYVYSSAINYSGGLGLIEVVYLE</sequence>
<dbReference type="Gene3D" id="3.30.70.1290">
    <property type="entry name" value="Transposase IS200-like"/>
    <property type="match status" value="1"/>
</dbReference>
<reference evidence="2 3" key="1">
    <citation type="submission" date="2019-11" db="EMBL/GenBank/DDBJ databases">
        <title>Pedobacter petrophilus genome.</title>
        <authorList>
            <person name="Feldbauer M.J."/>
            <person name="Newman J.D."/>
        </authorList>
    </citation>
    <scope>NUCLEOTIDE SEQUENCE [LARGE SCALE GENOMIC DNA]</scope>
    <source>
        <strain evidence="2 3">LMG 29686</strain>
    </source>
</reference>
<keyword evidence="3" id="KW-1185">Reference proteome</keyword>
<dbReference type="PANTHER" id="PTHR36966:SF1">
    <property type="entry name" value="REP-ASSOCIATED TYROSINE TRANSPOSASE"/>
    <property type="match status" value="1"/>
</dbReference>
<evidence type="ECO:0000259" key="1">
    <source>
        <dbReference type="SMART" id="SM01321"/>
    </source>
</evidence>
<dbReference type="InterPro" id="IPR052715">
    <property type="entry name" value="RAYT_transposase"/>
</dbReference>
<proteinExistence type="predicted"/>
<dbReference type="InterPro" id="IPR036515">
    <property type="entry name" value="Transposase_17_sf"/>
</dbReference>
<dbReference type="SMART" id="SM01321">
    <property type="entry name" value="Y1_Tnp"/>
    <property type="match status" value="1"/>
</dbReference>
<evidence type="ECO:0000313" key="2">
    <source>
        <dbReference type="EMBL" id="MRX78697.1"/>
    </source>
</evidence>
<accession>A0A7K0G4F6</accession>
<dbReference type="OrthoDB" id="9788881at2"/>
<dbReference type="GO" id="GO:0004803">
    <property type="term" value="F:transposase activity"/>
    <property type="evidence" value="ECO:0007669"/>
    <property type="project" value="InterPro"/>
</dbReference>
<name>A0A7K0G4F6_9SPHI</name>
<dbReference type="InterPro" id="IPR002686">
    <property type="entry name" value="Transposase_17"/>
</dbReference>
<dbReference type="NCBIfam" id="NF047646">
    <property type="entry name" value="REP_Tyr_transpos"/>
    <property type="match status" value="1"/>
</dbReference>
<dbReference type="AlphaFoldDB" id="A0A7K0G4F6"/>
<evidence type="ECO:0000313" key="3">
    <source>
        <dbReference type="Proteomes" id="UP000487757"/>
    </source>
</evidence>
<protein>
    <submittedName>
        <fullName evidence="2">Transposase</fullName>
    </submittedName>
</protein>
<comment type="caution">
    <text evidence="2">The sequence shown here is derived from an EMBL/GenBank/DDBJ whole genome shotgun (WGS) entry which is preliminary data.</text>
</comment>
<dbReference type="SUPFAM" id="SSF143422">
    <property type="entry name" value="Transposase IS200-like"/>
    <property type="match status" value="1"/>
</dbReference>
<dbReference type="EMBL" id="WKKH01000067">
    <property type="protein sequence ID" value="MRX78697.1"/>
    <property type="molecule type" value="Genomic_DNA"/>
</dbReference>
<dbReference type="RefSeq" id="WP_154283098.1">
    <property type="nucleotide sequence ID" value="NZ_JBHUJQ010000001.1"/>
</dbReference>
<dbReference type="Pfam" id="PF01797">
    <property type="entry name" value="Y1_Tnp"/>
    <property type="match status" value="1"/>
</dbReference>
<organism evidence="2 3">
    <name type="scientific">Pedobacter petrophilus</name>
    <dbReference type="NCBI Taxonomy" id="1908241"/>
    <lineage>
        <taxon>Bacteria</taxon>
        <taxon>Pseudomonadati</taxon>
        <taxon>Bacteroidota</taxon>
        <taxon>Sphingobacteriia</taxon>
        <taxon>Sphingobacteriales</taxon>
        <taxon>Sphingobacteriaceae</taxon>
        <taxon>Pedobacter</taxon>
    </lineage>
</organism>
<gene>
    <name evidence="2" type="ORF">GJU39_21695</name>
</gene>
<dbReference type="Proteomes" id="UP000487757">
    <property type="component" value="Unassembled WGS sequence"/>
</dbReference>
<dbReference type="GO" id="GO:0006313">
    <property type="term" value="P:DNA transposition"/>
    <property type="evidence" value="ECO:0007669"/>
    <property type="project" value="InterPro"/>
</dbReference>
<feature type="domain" description="Transposase IS200-like" evidence="1">
    <location>
        <begin position="9"/>
        <end position="147"/>
    </location>
</feature>